<accession>A0ABD6VWV3</accession>
<proteinExistence type="predicted"/>
<dbReference type="EMBL" id="LGIY01000038">
    <property type="protein sequence ID" value="POE39167.1"/>
    <property type="molecule type" value="Genomic_DNA"/>
</dbReference>
<protein>
    <submittedName>
        <fullName evidence="1">Uncharacterized protein</fullName>
    </submittedName>
</protein>
<comment type="caution">
    <text evidence="1">The sequence shown here is derived from an EMBL/GenBank/DDBJ whole genome shotgun (WGS) entry which is preliminary data.</text>
</comment>
<name>A0ABD6VWV3_LACPA</name>
<sequence length="73" mass="8714">MNDLEEFFERHQNEEVFAGIEKRYRKSLKNLEVKTWKQIDGIQGVIKGEPDEVDRVGGILMTEREEIKHNRQK</sequence>
<dbReference type="Proteomes" id="UP000237433">
    <property type="component" value="Unassembled WGS sequence"/>
</dbReference>
<gene>
    <name evidence="1" type="ORF">ACX51_14535</name>
</gene>
<evidence type="ECO:0000313" key="1">
    <source>
        <dbReference type="EMBL" id="POE39167.1"/>
    </source>
</evidence>
<reference evidence="1 2" key="1">
    <citation type="journal article" date="2015" name="J. Am. Soc. Brew. Chem.">
        <title>Dissolved carbon dioxide selects for lactic acid bacteria able to grow in and spoil packaged beer.</title>
        <authorList>
            <person name="Bergsveinson J."/>
            <person name="Redekop A."/>
            <person name="Zoerb S."/>
            <person name="Ziola B."/>
        </authorList>
    </citation>
    <scope>NUCLEOTIDE SEQUENCE [LARGE SCALE GENOMIC DNA]</scope>
    <source>
        <strain evidence="1 2">CCC B1205</strain>
    </source>
</reference>
<organism evidence="1 2">
    <name type="scientific">Lacticaseibacillus paracasei</name>
    <name type="common">Lactobacillus paracasei</name>
    <dbReference type="NCBI Taxonomy" id="1597"/>
    <lineage>
        <taxon>Bacteria</taxon>
        <taxon>Bacillati</taxon>
        <taxon>Bacillota</taxon>
        <taxon>Bacilli</taxon>
        <taxon>Lactobacillales</taxon>
        <taxon>Lactobacillaceae</taxon>
        <taxon>Lacticaseibacillus</taxon>
    </lineage>
</organism>
<dbReference type="RefSeq" id="WP_103220172.1">
    <property type="nucleotide sequence ID" value="NZ_CP039708.1"/>
</dbReference>
<evidence type="ECO:0000313" key="2">
    <source>
        <dbReference type="Proteomes" id="UP000237433"/>
    </source>
</evidence>
<dbReference type="AlphaFoldDB" id="A0ABD6VWV3"/>